<evidence type="ECO:0008006" key="5">
    <source>
        <dbReference type="Google" id="ProtNLM"/>
    </source>
</evidence>
<gene>
    <name evidence="3" type="ORF">V2S66_23420</name>
</gene>
<keyword evidence="2" id="KW-0472">Membrane</keyword>
<feature type="transmembrane region" description="Helical" evidence="2">
    <location>
        <begin position="390"/>
        <end position="416"/>
    </location>
</feature>
<dbReference type="RefSeq" id="WP_330798108.1">
    <property type="nucleotide sequence ID" value="NZ_JAZEWV010000022.1"/>
</dbReference>
<organism evidence="3 4">
    <name type="scientific">Actinacidiphila polyblastidii</name>
    <dbReference type="NCBI Taxonomy" id="3110430"/>
    <lineage>
        <taxon>Bacteria</taxon>
        <taxon>Bacillati</taxon>
        <taxon>Actinomycetota</taxon>
        <taxon>Actinomycetes</taxon>
        <taxon>Kitasatosporales</taxon>
        <taxon>Streptomycetaceae</taxon>
        <taxon>Actinacidiphila</taxon>
    </lineage>
</organism>
<name>A0ABU7PGR9_9ACTN</name>
<protein>
    <recommendedName>
        <fullName evidence="5">ABC transporter permease</fullName>
    </recommendedName>
</protein>
<proteinExistence type="predicted"/>
<dbReference type="Proteomes" id="UP001344658">
    <property type="component" value="Unassembled WGS sequence"/>
</dbReference>
<keyword evidence="4" id="KW-1185">Reference proteome</keyword>
<comment type="caution">
    <text evidence="3">The sequence shown here is derived from an EMBL/GenBank/DDBJ whole genome shotgun (WGS) entry which is preliminary data.</text>
</comment>
<dbReference type="EMBL" id="JAZEWV010000022">
    <property type="protein sequence ID" value="MEE4544903.1"/>
    <property type="molecule type" value="Genomic_DNA"/>
</dbReference>
<dbReference type="Gene3D" id="2.60.120.200">
    <property type="match status" value="1"/>
</dbReference>
<sequence>MSTSLLRAVRAEWTKLRSVRSTGVALLATIALTVLIGLLTAEGGHTSYGGPPVVDSFAFVHRPLAGDGTVTTKVAAQSDSGPWAKAGVMLKSGTGGVSPEVALMVTPGHGIRMQVDGKRELTWPDGGAAPYWLRLTRSAHRVTGAVSADGRAWRTVGTVTDGGLPATCEAGVFVASPDVATSHWAGPGKVVGAARRTTGRAVFEHLTAGAAAGVDAADAGAGGAATGTSSGAQAADGGWQLTDVAQPDLPAGPLSNRPQTPGTVHAGGGALTVTGSGDLGSLGVGGIGTEALDDTIASALSGVEIALFAVIALGVLAVTSEYRTRTIRTTFTVCPRRGRVLAAKAVVLAAGVFAAGLVACAVSFVVASPVQRRNGYGPPLFPERSLADPLVLRAVVGTAGFLALVALLSLGVGVLVRRTAGAVILLFTLLVVIPLVASITSVGAGLWVGRLTPVAGAAIRQTRPMFQDATGPWSGLAVLAGYTAATLGAAFWVQRRRDA</sequence>
<evidence type="ECO:0000313" key="3">
    <source>
        <dbReference type="EMBL" id="MEE4544903.1"/>
    </source>
</evidence>
<feature type="transmembrane region" description="Helical" evidence="2">
    <location>
        <begin position="345"/>
        <end position="370"/>
    </location>
</feature>
<keyword evidence="2" id="KW-0812">Transmembrane</keyword>
<feature type="transmembrane region" description="Helical" evidence="2">
    <location>
        <begin position="423"/>
        <end position="448"/>
    </location>
</feature>
<evidence type="ECO:0000256" key="1">
    <source>
        <dbReference type="SAM" id="MobiDB-lite"/>
    </source>
</evidence>
<feature type="region of interest" description="Disordered" evidence="1">
    <location>
        <begin position="243"/>
        <end position="269"/>
    </location>
</feature>
<reference evidence="3 4" key="1">
    <citation type="submission" date="2023-12" db="EMBL/GenBank/DDBJ databases">
        <title>Streptomyces sp. V4-01.</title>
        <authorList>
            <person name="Somphong A."/>
            <person name="Phongsopitanun W."/>
        </authorList>
    </citation>
    <scope>NUCLEOTIDE SEQUENCE [LARGE SCALE GENOMIC DNA]</scope>
    <source>
        <strain evidence="3 4">V4-01</strain>
    </source>
</reference>
<evidence type="ECO:0000256" key="2">
    <source>
        <dbReference type="SAM" id="Phobius"/>
    </source>
</evidence>
<keyword evidence="2" id="KW-1133">Transmembrane helix</keyword>
<accession>A0ABU7PGR9</accession>
<feature type="transmembrane region" description="Helical" evidence="2">
    <location>
        <begin position="296"/>
        <end position="318"/>
    </location>
</feature>
<feature type="transmembrane region" description="Helical" evidence="2">
    <location>
        <begin position="473"/>
        <end position="493"/>
    </location>
</feature>
<evidence type="ECO:0000313" key="4">
    <source>
        <dbReference type="Proteomes" id="UP001344658"/>
    </source>
</evidence>